<dbReference type="PANTHER" id="PTHR11851">
    <property type="entry name" value="METALLOPROTEASE"/>
    <property type="match status" value="1"/>
</dbReference>
<dbReference type="PROSITE" id="PS00143">
    <property type="entry name" value="INSULINASE"/>
    <property type="match status" value="1"/>
</dbReference>
<name>A0A1F6F0C2_9BACT</name>
<evidence type="ECO:0000256" key="2">
    <source>
        <dbReference type="RuleBase" id="RU004447"/>
    </source>
</evidence>
<dbReference type="SUPFAM" id="SSF63411">
    <property type="entry name" value="LuxS/MPP-like metallohydrolase"/>
    <property type="match status" value="2"/>
</dbReference>
<evidence type="ECO:0000259" key="4">
    <source>
        <dbReference type="Pfam" id="PF05193"/>
    </source>
</evidence>
<proteinExistence type="inferred from homology"/>
<evidence type="ECO:0000256" key="1">
    <source>
        <dbReference type="ARBA" id="ARBA00007261"/>
    </source>
</evidence>
<dbReference type="GO" id="GO:0004222">
    <property type="term" value="F:metalloendopeptidase activity"/>
    <property type="evidence" value="ECO:0007669"/>
    <property type="project" value="InterPro"/>
</dbReference>
<dbReference type="GO" id="GO:0046872">
    <property type="term" value="F:metal ion binding"/>
    <property type="evidence" value="ECO:0007669"/>
    <property type="project" value="InterPro"/>
</dbReference>
<evidence type="ECO:0008006" key="7">
    <source>
        <dbReference type="Google" id="ProtNLM"/>
    </source>
</evidence>
<dbReference type="InterPro" id="IPR011249">
    <property type="entry name" value="Metalloenz_LuxS/M16"/>
</dbReference>
<dbReference type="STRING" id="1798512.A3A39_01905"/>
<feature type="domain" description="Peptidase M16 N-terminal" evidence="3">
    <location>
        <begin position="14"/>
        <end position="162"/>
    </location>
</feature>
<dbReference type="EMBL" id="MFLZ01000032">
    <property type="protein sequence ID" value="OGG79304.1"/>
    <property type="molecule type" value="Genomic_DNA"/>
</dbReference>
<sequence>MQYHVHTLANGLRIVLAPMPENKTATVIVMSGTGSRYENKHENGLAHFLEHMFFKGTSSRPSAKAISEELDGVGSVYNAFTAKERTAYYAKVSSRYLDTALDVISDIFLNSMLPAKEITKERGAIIQEIDMYEDMPMRTVDNVFDALIFGDKHPLGRTILGPKENIRAFTRKDFAAYLKRNYTPLNTVVCIAGEFSEKKVLTKLKKEFGRVKRATPPTYIPYVSTQERARIAIKEKKTDQTHFILGVPAYPYLHKDEFALAVLSTILGAGMSSRLFLEVREKRGLAYSVHTFVERYPDTGHFGVQAGVEHGKLEKTVRTILAEFKRIKREKVSAAELAKAKAYIRGTMTLSLETSDEIAGHAASTMINIGRVRPLEEILKGIDTVIASDIQRVARDLLKTEKLNLAIIGPHVRKEQFLLLLKT</sequence>
<feature type="domain" description="Peptidase M16 C-terminal" evidence="4">
    <location>
        <begin position="169"/>
        <end position="342"/>
    </location>
</feature>
<dbReference type="Proteomes" id="UP000177372">
    <property type="component" value="Unassembled WGS sequence"/>
</dbReference>
<protein>
    <recommendedName>
        <fullName evidence="7">Peptidase M16</fullName>
    </recommendedName>
</protein>
<evidence type="ECO:0000259" key="3">
    <source>
        <dbReference type="Pfam" id="PF00675"/>
    </source>
</evidence>
<dbReference type="PANTHER" id="PTHR11851:SF49">
    <property type="entry name" value="MITOCHONDRIAL-PROCESSING PEPTIDASE SUBUNIT ALPHA"/>
    <property type="match status" value="1"/>
</dbReference>
<dbReference type="AlphaFoldDB" id="A0A1F6F0C2"/>
<comment type="caution">
    <text evidence="5">The sequence shown here is derived from an EMBL/GenBank/DDBJ whole genome shotgun (WGS) entry which is preliminary data.</text>
</comment>
<reference evidence="5 6" key="1">
    <citation type="journal article" date="2016" name="Nat. Commun.">
        <title>Thousands of microbial genomes shed light on interconnected biogeochemical processes in an aquifer system.</title>
        <authorList>
            <person name="Anantharaman K."/>
            <person name="Brown C.T."/>
            <person name="Hug L.A."/>
            <person name="Sharon I."/>
            <person name="Castelle C.J."/>
            <person name="Probst A.J."/>
            <person name="Thomas B.C."/>
            <person name="Singh A."/>
            <person name="Wilkins M.J."/>
            <person name="Karaoz U."/>
            <person name="Brodie E.L."/>
            <person name="Williams K.H."/>
            <person name="Hubbard S.S."/>
            <person name="Banfield J.F."/>
        </authorList>
    </citation>
    <scope>NUCLEOTIDE SEQUENCE [LARGE SCALE GENOMIC DNA]</scope>
</reference>
<dbReference type="InterPro" id="IPR007863">
    <property type="entry name" value="Peptidase_M16_C"/>
</dbReference>
<dbReference type="GO" id="GO:0006508">
    <property type="term" value="P:proteolysis"/>
    <property type="evidence" value="ECO:0007669"/>
    <property type="project" value="InterPro"/>
</dbReference>
<dbReference type="InterPro" id="IPR011765">
    <property type="entry name" value="Pept_M16_N"/>
</dbReference>
<organism evidence="5 6">
    <name type="scientific">Candidatus Kaiserbacteria bacterium RIFCSPLOWO2_01_FULL_54_13</name>
    <dbReference type="NCBI Taxonomy" id="1798512"/>
    <lineage>
        <taxon>Bacteria</taxon>
        <taxon>Candidatus Kaiseribacteriota</taxon>
    </lineage>
</organism>
<comment type="similarity">
    <text evidence="1 2">Belongs to the peptidase M16 family.</text>
</comment>
<dbReference type="Pfam" id="PF00675">
    <property type="entry name" value="Peptidase_M16"/>
    <property type="match status" value="1"/>
</dbReference>
<dbReference type="InterPro" id="IPR001431">
    <property type="entry name" value="Pept_M16_Zn_BS"/>
</dbReference>
<dbReference type="Gene3D" id="3.30.830.10">
    <property type="entry name" value="Metalloenzyme, LuxS/M16 peptidase-like"/>
    <property type="match status" value="2"/>
</dbReference>
<evidence type="ECO:0000313" key="6">
    <source>
        <dbReference type="Proteomes" id="UP000177372"/>
    </source>
</evidence>
<dbReference type="Pfam" id="PF05193">
    <property type="entry name" value="Peptidase_M16_C"/>
    <property type="match status" value="1"/>
</dbReference>
<accession>A0A1F6F0C2</accession>
<dbReference type="InterPro" id="IPR050361">
    <property type="entry name" value="MPP/UQCRC_Complex"/>
</dbReference>
<evidence type="ECO:0000313" key="5">
    <source>
        <dbReference type="EMBL" id="OGG79304.1"/>
    </source>
</evidence>
<gene>
    <name evidence="5" type="ORF">A3A39_01905</name>
</gene>